<organism evidence="1 2">
    <name type="scientific">Paenibacillus eucommiae</name>
    <dbReference type="NCBI Taxonomy" id="1355755"/>
    <lineage>
        <taxon>Bacteria</taxon>
        <taxon>Bacillati</taxon>
        <taxon>Bacillota</taxon>
        <taxon>Bacilli</taxon>
        <taxon>Bacillales</taxon>
        <taxon>Paenibacillaceae</taxon>
        <taxon>Paenibacillus</taxon>
    </lineage>
</organism>
<dbReference type="Pfam" id="PF13328">
    <property type="entry name" value="HD_4"/>
    <property type="match status" value="1"/>
</dbReference>
<dbReference type="SUPFAM" id="SSF109604">
    <property type="entry name" value="HD-domain/PDEase-like"/>
    <property type="match status" value="1"/>
</dbReference>
<protein>
    <submittedName>
        <fullName evidence="1">(P)ppGpp synthase/HD superfamily hydrolase</fullName>
    </submittedName>
</protein>
<evidence type="ECO:0000313" key="1">
    <source>
        <dbReference type="EMBL" id="MBP1996357.1"/>
    </source>
</evidence>
<dbReference type="GO" id="GO:0016787">
    <property type="term" value="F:hydrolase activity"/>
    <property type="evidence" value="ECO:0007669"/>
    <property type="project" value="UniProtKB-KW"/>
</dbReference>
<accession>A0ABS4J924</accession>
<evidence type="ECO:0000313" key="2">
    <source>
        <dbReference type="Proteomes" id="UP001519287"/>
    </source>
</evidence>
<sequence length="140" mass="15663">MSSLEKAIILATRAHEGQIDKGGNPYILHPLRVMQRVASPEARMAAVLHDVLEDTNVSAEQLVLEGFTAEVVDAVVALSRNADEDYFDFVLRAKRNPIARQVKIADIQDNMDLTRIMNTTAKDMERIAKYEKALKELLAD</sequence>
<reference evidence="1 2" key="1">
    <citation type="submission" date="2021-03" db="EMBL/GenBank/DDBJ databases">
        <title>Genomic Encyclopedia of Type Strains, Phase IV (KMG-IV): sequencing the most valuable type-strain genomes for metagenomic binning, comparative biology and taxonomic classification.</title>
        <authorList>
            <person name="Goeker M."/>
        </authorList>
    </citation>
    <scope>NUCLEOTIDE SEQUENCE [LARGE SCALE GENOMIC DNA]</scope>
    <source>
        <strain evidence="1 2">DSM 26048</strain>
    </source>
</reference>
<dbReference type="RefSeq" id="WP_209978700.1">
    <property type="nucleotide sequence ID" value="NZ_JAGGLB010000048.1"/>
</dbReference>
<dbReference type="Gene3D" id="1.10.3210.10">
    <property type="entry name" value="Hypothetical protein af1432"/>
    <property type="match status" value="1"/>
</dbReference>
<keyword evidence="2" id="KW-1185">Reference proteome</keyword>
<name>A0ABS4J924_9BACL</name>
<gene>
    <name evidence="1" type="ORF">J2Z66_008003</name>
</gene>
<comment type="caution">
    <text evidence="1">The sequence shown here is derived from an EMBL/GenBank/DDBJ whole genome shotgun (WGS) entry which is preliminary data.</text>
</comment>
<dbReference type="EMBL" id="JAGGLB010000048">
    <property type="protein sequence ID" value="MBP1996357.1"/>
    <property type="molecule type" value="Genomic_DNA"/>
</dbReference>
<proteinExistence type="predicted"/>
<keyword evidence="1" id="KW-0378">Hydrolase</keyword>
<dbReference type="Proteomes" id="UP001519287">
    <property type="component" value="Unassembled WGS sequence"/>
</dbReference>